<feature type="region of interest" description="Disordered" evidence="1">
    <location>
        <begin position="1079"/>
        <end position="1109"/>
    </location>
</feature>
<keyword evidence="3" id="KW-1185">Reference proteome</keyword>
<dbReference type="InterPro" id="IPR052634">
    <property type="entry name" value="Sperm_flagellar-bone_growth"/>
</dbReference>
<reference evidence="2 3" key="1">
    <citation type="journal article" date="2021" name="MBio">
        <title>A New Model Trypanosomatid, Novymonas esmeraldas: Genomic Perception of Its 'Candidatus Pandoraea novymonadis' Endosymbiont.</title>
        <authorList>
            <person name="Zakharova A."/>
            <person name="Saura A."/>
            <person name="Butenko A."/>
            <person name="Podesvova L."/>
            <person name="Warmusova S."/>
            <person name="Kostygov A.Y."/>
            <person name="Nenarokova A."/>
            <person name="Lukes J."/>
            <person name="Opperdoes F.R."/>
            <person name="Yurchenko V."/>
        </authorList>
    </citation>
    <scope>NUCLEOTIDE SEQUENCE [LARGE SCALE GENOMIC DNA]</scope>
    <source>
        <strain evidence="2 3">E262AT.01</strain>
    </source>
</reference>
<feature type="compositionally biased region" description="Gly residues" evidence="1">
    <location>
        <begin position="869"/>
        <end position="878"/>
    </location>
</feature>
<evidence type="ECO:0008006" key="4">
    <source>
        <dbReference type="Google" id="ProtNLM"/>
    </source>
</evidence>
<feature type="region of interest" description="Disordered" evidence="1">
    <location>
        <begin position="869"/>
        <end position="926"/>
    </location>
</feature>
<dbReference type="Gene3D" id="3.40.50.300">
    <property type="entry name" value="P-loop containing nucleotide triphosphate hydrolases"/>
    <property type="match status" value="1"/>
</dbReference>
<accession>A0AAW0FB98</accession>
<name>A0AAW0FB98_9TRYP</name>
<dbReference type="PANTHER" id="PTHR14919">
    <property type="entry name" value="KPL2-RELATED"/>
    <property type="match status" value="1"/>
</dbReference>
<feature type="compositionally biased region" description="Basic and acidic residues" evidence="1">
    <location>
        <begin position="914"/>
        <end position="925"/>
    </location>
</feature>
<evidence type="ECO:0000256" key="1">
    <source>
        <dbReference type="SAM" id="MobiDB-lite"/>
    </source>
</evidence>
<feature type="compositionally biased region" description="Polar residues" evidence="1">
    <location>
        <begin position="882"/>
        <end position="896"/>
    </location>
</feature>
<dbReference type="InterPro" id="IPR027417">
    <property type="entry name" value="P-loop_NTPase"/>
</dbReference>
<evidence type="ECO:0000313" key="2">
    <source>
        <dbReference type="EMBL" id="KAK7202311.1"/>
    </source>
</evidence>
<feature type="region of interest" description="Disordered" evidence="1">
    <location>
        <begin position="1"/>
        <end position="26"/>
    </location>
</feature>
<proteinExistence type="predicted"/>
<dbReference type="PANTHER" id="PTHR14919:SF0">
    <property type="entry name" value="SPERM FLAGELLAR PROTEIN 2"/>
    <property type="match status" value="1"/>
</dbReference>
<gene>
    <name evidence="2" type="ORF">NESM_000303000</name>
</gene>
<protein>
    <recommendedName>
        <fullName evidence="4">EF-hand domain-containing protein</fullName>
    </recommendedName>
</protein>
<sequence>MSVEDGYRASIARARREDQESRSRRRRLRHEYQDELNRIRIAHARASFLSDAQLHIARRSTAEESVMFTLRNTAACWSEVCERAVTRQLDIEVARKNKQLRDATFLERTQARELEAQRSVEESDQARWETLRARYAAQLLTDRDAAVRAALEEMVGLTAQCASDLEASHLDRAGTPLLAAFAVDARLWRRAGPGGDGGGAGGGSAAAVVREAFQHIFHGSPYALSSPALLSLLQFCYGQHRTAPPLAQVLRLCSVPIFVLDGPKYSGKSLLATFLKSKHRLLRISDETLVQRALRAAAAALTRTARSGDGDGDGDGGSGAGAVEEGESGAEAGWAVLGHSLQATLLDGGAVDVHLMTDLLCLQLEELRSAREALPYDAILLEGVLRSAAAYKAVAQRLSSHPTHPHRGIAQRWGLTAGAAATGDGCAAGAGAAAVADALPPLLRLPDHLSSEHDTPAKQELKTRPMKKVDLAALPPAELPGVEDTHAAQESERVFIAKAEEELASLPVVLSGVLHISCAPEEVFRRFAGLRIDSETGEKYHLTYNPPPPERLPFMVSPGRPDVSSVELHEAVFHHVEGWAATRRWLTQQSDGPAFARVYELAGDGPAEQVQREALQAVDQILSNFRISRRLLDEHDASAARLQELEARWQAQKAAREAERLRLLELYAEKGAPVPPLLQTTAERPSGSSVTTLSAGAADVMLKALTNFTDNYEGDYAGVWRSITQLVQLLLRYYTNTEAQMTLYWKRPDDKQSILHRFQRCFDALPASMRVLPTCKAELHLSLDALDEALHRCIAVRDGEARGMLDTLTGAASFMGGWQTLVCQELMRLLQAEVDRYTFALHMFSFFLGAATGEPLAFDDVEADMPLLVGGGGGGGGDRPVQASSVTADASPSSTPAGKPAKEKRAAATKKGHKAAEEQSERTAEEQLAEMVQAVLGGFSSITEKLKTVVDAQGKVPKRAGGGAGGGNSNAASSLTAPTSVFAVATGKCYGLMEAERAAASARVAAVHACGRLLLKEAEAHARKMRARMEASLLDVMAREAAAANTAVYVMRACVEAEKKSPAMHLGCTTFAVLPDRPQRLSRSGGSTGGAFGGTSNTPTKAGSGGEERHSFLTDVPLFAHLTHPKLTLHPGLTAVRLLELVQQFRCVAPDFQLSRFDFLLLLEDDDYAEAAAVGLDAAHMAVKSREELFSTFDPQRSGFVDWRDVVVHLLFWVAPAAAATPTVAANAPATTTAAASPHGFREISLQDLLNTRASLGLVGLTEEQFFDMPLFFDRHLDDALLEAYTRILWSTFHDVATQTIQPYVLLGFLCADPQPIRGAQKAFHVLSSPRADGRVSFDEMDALCHLKANNARLMGQPDPCSKMHLRLLFGAATTCSFESVCASPMGRKMLNQADIFRRRQFFKRK</sequence>
<feature type="region of interest" description="Disordered" evidence="1">
    <location>
        <begin position="305"/>
        <end position="325"/>
    </location>
</feature>
<comment type="caution">
    <text evidence="2">The sequence shown here is derived from an EMBL/GenBank/DDBJ whole genome shotgun (WGS) entry which is preliminary data.</text>
</comment>
<evidence type="ECO:0000313" key="3">
    <source>
        <dbReference type="Proteomes" id="UP001430356"/>
    </source>
</evidence>
<organism evidence="2 3">
    <name type="scientific">Novymonas esmeraldas</name>
    <dbReference type="NCBI Taxonomy" id="1808958"/>
    <lineage>
        <taxon>Eukaryota</taxon>
        <taxon>Discoba</taxon>
        <taxon>Euglenozoa</taxon>
        <taxon>Kinetoplastea</taxon>
        <taxon>Metakinetoplastina</taxon>
        <taxon>Trypanosomatida</taxon>
        <taxon>Trypanosomatidae</taxon>
        <taxon>Novymonas</taxon>
    </lineage>
</organism>
<dbReference type="Proteomes" id="UP001430356">
    <property type="component" value="Unassembled WGS sequence"/>
</dbReference>
<dbReference type="EMBL" id="JAECZO010000028">
    <property type="protein sequence ID" value="KAK7202311.1"/>
    <property type="molecule type" value="Genomic_DNA"/>
</dbReference>